<sequence length="133" mass="14570">MHEKGFTLMEMIVVLVIIGLLISGGIGFYNGFIENSKVIKAKSQISVMQGAVDSWYAEHGLYPTNLDDQMLAGLDTEAKDPWGKEYLIVVTSEGGTDNCYVIRTGYEQIHQNKVVAGRGKNGRSEEPSLVDAT</sequence>
<dbReference type="Proteomes" id="UP000046155">
    <property type="component" value="Unassembled WGS sequence"/>
</dbReference>
<protein>
    <recommendedName>
        <fullName evidence="5">Prepilin-type N-terminal cleavage/methylation domain-containing protein</fullName>
    </recommendedName>
</protein>
<dbReference type="OrthoDB" id="2112705at2"/>
<dbReference type="GO" id="GO:0015628">
    <property type="term" value="P:protein secretion by the type II secretion system"/>
    <property type="evidence" value="ECO:0007669"/>
    <property type="project" value="InterPro"/>
</dbReference>
<keyword evidence="1" id="KW-0488">Methylation</keyword>
<evidence type="ECO:0000313" key="3">
    <source>
        <dbReference type="EMBL" id="CEO90030.1"/>
    </source>
</evidence>
<dbReference type="SUPFAM" id="SSF54523">
    <property type="entry name" value="Pili subunits"/>
    <property type="match status" value="1"/>
</dbReference>
<dbReference type="PRINTS" id="PR00813">
    <property type="entry name" value="BCTERIALGSPG"/>
</dbReference>
<dbReference type="RefSeq" id="WP_052835653.1">
    <property type="nucleotide sequence ID" value="NZ_CDRZ01000270.1"/>
</dbReference>
<keyword evidence="2" id="KW-0472">Membrane</keyword>
<dbReference type="GO" id="GO:0015627">
    <property type="term" value="C:type II protein secretion system complex"/>
    <property type="evidence" value="ECO:0007669"/>
    <property type="project" value="InterPro"/>
</dbReference>
<proteinExistence type="predicted"/>
<evidence type="ECO:0000313" key="4">
    <source>
        <dbReference type="Proteomes" id="UP000046155"/>
    </source>
</evidence>
<dbReference type="AlphaFoldDB" id="A0A0B7MJ03"/>
<accession>A0A0B7MJ03</accession>
<evidence type="ECO:0000256" key="1">
    <source>
        <dbReference type="ARBA" id="ARBA00022481"/>
    </source>
</evidence>
<reference evidence="4" key="1">
    <citation type="submission" date="2015-01" db="EMBL/GenBank/DDBJ databases">
        <authorList>
            <person name="Manzoor Shahid"/>
            <person name="Zubair Saima"/>
        </authorList>
    </citation>
    <scope>NUCLEOTIDE SEQUENCE [LARGE SCALE GENOMIC DNA]</scope>
    <source>
        <strain evidence="4">Sp3</strain>
    </source>
</reference>
<dbReference type="Gene3D" id="3.30.700.10">
    <property type="entry name" value="Glycoprotein, Type 4 Pilin"/>
    <property type="match status" value="1"/>
</dbReference>
<dbReference type="InterPro" id="IPR012902">
    <property type="entry name" value="N_methyl_site"/>
</dbReference>
<dbReference type="InterPro" id="IPR000983">
    <property type="entry name" value="Bac_GSPG_pilin"/>
</dbReference>
<name>A0A0B7MJ03_9FIRM</name>
<dbReference type="EMBL" id="CDRZ01000270">
    <property type="protein sequence ID" value="CEO90030.1"/>
    <property type="molecule type" value="Genomic_DNA"/>
</dbReference>
<gene>
    <name evidence="3" type="ORF">SSCH_700017</name>
</gene>
<keyword evidence="4" id="KW-1185">Reference proteome</keyword>
<keyword evidence="2" id="KW-1133">Transmembrane helix</keyword>
<keyword evidence="2" id="KW-0812">Transmembrane</keyword>
<dbReference type="NCBIfam" id="TIGR02532">
    <property type="entry name" value="IV_pilin_GFxxxE"/>
    <property type="match status" value="1"/>
</dbReference>
<evidence type="ECO:0000256" key="2">
    <source>
        <dbReference type="SAM" id="Phobius"/>
    </source>
</evidence>
<feature type="transmembrane region" description="Helical" evidence="2">
    <location>
        <begin position="12"/>
        <end position="32"/>
    </location>
</feature>
<dbReference type="Pfam" id="PF07963">
    <property type="entry name" value="N_methyl"/>
    <property type="match status" value="1"/>
</dbReference>
<organism evidence="3 4">
    <name type="scientific">Syntrophaceticus schinkii</name>
    <dbReference type="NCBI Taxonomy" id="499207"/>
    <lineage>
        <taxon>Bacteria</taxon>
        <taxon>Bacillati</taxon>
        <taxon>Bacillota</taxon>
        <taxon>Clostridia</taxon>
        <taxon>Thermoanaerobacterales</taxon>
        <taxon>Thermoanaerobacterales Family III. Incertae Sedis</taxon>
        <taxon>Syntrophaceticus</taxon>
    </lineage>
</organism>
<evidence type="ECO:0008006" key="5">
    <source>
        <dbReference type="Google" id="ProtNLM"/>
    </source>
</evidence>
<dbReference type="InterPro" id="IPR045584">
    <property type="entry name" value="Pilin-like"/>
</dbReference>